<evidence type="ECO:0000256" key="1">
    <source>
        <dbReference type="SAM" id="Phobius"/>
    </source>
</evidence>
<dbReference type="Proteomes" id="UP000708347">
    <property type="component" value="Unassembled WGS sequence"/>
</dbReference>
<reference evidence="2 3" key="1">
    <citation type="submission" date="2019-05" db="EMBL/GenBank/DDBJ databases">
        <title>Mycolicibacterium sphagni ENV482 genome assembly.</title>
        <authorList>
            <person name="Chen W."/>
            <person name="Faulkner N.W."/>
            <person name="Hyman M.R."/>
        </authorList>
    </citation>
    <scope>NUCLEOTIDE SEQUENCE [LARGE SCALE GENOMIC DNA]</scope>
    <source>
        <strain evidence="2 3">ENV482</strain>
    </source>
</reference>
<keyword evidence="1" id="KW-0812">Transmembrane</keyword>
<proteinExistence type="predicted"/>
<keyword evidence="3" id="KW-1185">Reference proteome</keyword>
<name>A0ABX2JUN8_9MYCO</name>
<protein>
    <submittedName>
        <fullName evidence="2">Uncharacterized protein</fullName>
    </submittedName>
</protein>
<keyword evidence="1" id="KW-0472">Membrane</keyword>
<organism evidence="2 3">
    <name type="scientific">Mycolicibacterium sphagni</name>
    <dbReference type="NCBI Taxonomy" id="1786"/>
    <lineage>
        <taxon>Bacteria</taxon>
        <taxon>Bacillati</taxon>
        <taxon>Actinomycetota</taxon>
        <taxon>Actinomycetes</taxon>
        <taxon>Mycobacteriales</taxon>
        <taxon>Mycobacteriaceae</taxon>
        <taxon>Mycolicibacterium</taxon>
    </lineage>
</organism>
<evidence type="ECO:0000313" key="3">
    <source>
        <dbReference type="Proteomes" id="UP000708347"/>
    </source>
</evidence>
<feature type="transmembrane region" description="Helical" evidence="1">
    <location>
        <begin position="75"/>
        <end position="96"/>
    </location>
</feature>
<feature type="transmembrane region" description="Helical" evidence="1">
    <location>
        <begin position="50"/>
        <end position="69"/>
    </location>
</feature>
<keyword evidence="1" id="KW-1133">Transmembrane helix</keyword>
<comment type="caution">
    <text evidence="2">The sequence shown here is derived from an EMBL/GenBank/DDBJ whole genome shotgun (WGS) entry which is preliminary data.</text>
</comment>
<feature type="transmembrane region" description="Helical" evidence="1">
    <location>
        <begin position="22"/>
        <end position="43"/>
    </location>
</feature>
<gene>
    <name evidence="2" type="ORF">FEG63_03365</name>
</gene>
<dbReference type="RefSeq" id="WP_174396562.1">
    <property type="nucleotide sequence ID" value="NZ_VBSB01000003.1"/>
</dbReference>
<dbReference type="EMBL" id="VBSB01000003">
    <property type="protein sequence ID" value="NTY58591.1"/>
    <property type="molecule type" value="Genomic_DNA"/>
</dbReference>
<accession>A0ABX2JUN8</accession>
<sequence length="98" mass="10471">MSWESEYPRDPGWPPASPPPPLAPLVAGFVLGLVVMTATPFVYYWLFMPLLPLVLAGVFALLSIALTQLRYIAEGLFAATLFGVVFVLVAFGGLSVSG</sequence>
<evidence type="ECO:0000313" key="2">
    <source>
        <dbReference type="EMBL" id="NTY58591.1"/>
    </source>
</evidence>